<dbReference type="PANTHER" id="PTHR30298:SF0">
    <property type="entry name" value="PROTEIN YBFL-RELATED"/>
    <property type="match status" value="1"/>
</dbReference>
<protein>
    <submittedName>
        <fullName evidence="1">Mobile element protein</fullName>
    </submittedName>
</protein>
<organism evidence="1 2">
    <name type="scientific">Deinococcus marmoris</name>
    <dbReference type="NCBI Taxonomy" id="249408"/>
    <lineage>
        <taxon>Bacteria</taxon>
        <taxon>Thermotogati</taxon>
        <taxon>Deinococcota</taxon>
        <taxon>Deinococci</taxon>
        <taxon>Deinococcales</taxon>
        <taxon>Deinococcaceae</taxon>
        <taxon>Deinococcus</taxon>
    </lineage>
</organism>
<name>A0A1U7P1Q8_9DEIO</name>
<dbReference type="Proteomes" id="UP000186607">
    <property type="component" value="Unassembled WGS sequence"/>
</dbReference>
<reference evidence="1 2" key="1">
    <citation type="submission" date="2017-01" db="EMBL/GenBank/DDBJ databases">
        <title>Genome Analysis of Deinococcus marmoris KOPRI26562.</title>
        <authorList>
            <person name="Kim J.H."/>
            <person name="Oh H.-M."/>
        </authorList>
    </citation>
    <scope>NUCLEOTIDE SEQUENCE [LARGE SCALE GENOMIC DNA]</scope>
    <source>
        <strain evidence="1 2">KOPRI26562</strain>
    </source>
</reference>
<dbReference type="EMBL" id="MSTI01000043">
    <property type="protein sequence ID" value="OLV19103.1"/>
    <property type="molecule type" value="Genomic_DNA"/>
</dbReference>
<dbReference type="InterPro" id="IPR051698">
    <property type="entry name" value="Transposase_11-like"/>
</dbReference>
<sequence>MNALVRVRSTRTVGQKTSVEERFYLTSMRNHAALILRTSRLHWGIENQLHWVLDVVFDDDASKVKNRIAAQNWVMVRQMAAHLLRREGTGKGSLASKQFRATMDLPFLEAVLTLR</sequence>
<accession>A0A1U7P1Q8</accession>
<dbReference type="PANTHER" id="PTHR30298">
    <property type="entry name" value="H REPEAT-ASSOCIATED PREDICTED TRANSPOSASE"/>
    <property type="match status" value="1"/>
</dbReference>
<evidence type="ECO:0000313" key="1">
    <source>
        <dbReference type="EMBL" id="OLV19103.1"/>
    </source>
</evidence>
<evidence type="ECO:0000313" key="2">
    <source>
        <dbReference type="Proteomes" id="UP000186607"/>
    </source>
</evidence>
<dbReference type="AlphaFoldDB" id="A0A1U7P1Q8"/>
<keyword evidence="2" id="KW-1185">Reference proteome</keyword>
<dbReference type="InterPro" id="IPR047647">
    <property type="entry name" value="ISAs1_transpos"/>
</dbReference>
<dbReference type="NCBIfam" id="NF033564">
    <property type="entry name" value="transpos_ISAs1"/>
    <property type="match status" value="1"/>
</dbReference>
<proteinExistence type="predicted"/>
<gene>
    <name evidence="1" type="ORF">BOO71_0003751</name>
</gene>
<comment type="caution">
    <text evidence="1">The sequence shown here is derived from an EMBL/GenBank/DDBJ whole genome shotgun (WGS) entry which is preliminary data.</text>
</comment>
<dbReference type="STRING" id="249408.BOO71_0003751"/>